<dbReference type="GO" id="GO:0005814">
    <property type="term" value="C:centriole"/>
    <property type="evidence" value="ECO:0007669"/>
    <property type="project" value="UniProtKB-SubCell"/>
</dbReference>
<evidence type="ECO:0000256" key="10">
    <source>
        <dbReference type="ARBA" id="ARBA00053368"/>
    </source>
</evidence>
<keyword evidence="7 12" id="KW-0067">ATP-binding</keyword>
<dbReference type="GO" id="GO:0005930">
    <property type="term" value="C:axoneme"/>
    <property type="evidence" value="ECO:0007669"/>
    <property type="project" value="UniProtKB-SubCell"/>
</dbReference>
<evidence type="ECO:0000313" key="14">
    <source>
        <dbReference type="RefSeq" id="XP_022318205.1"/>
    </source>
</evidence>
<dbReference type="InterPro" id="IPR027417">
    <property type="entry name" value="P-loop_NTPase"/>
</dbReference>
<keyword evidence="9 12" id="KW-0411">Iron-sulfur</keyword>
<comment type="similarity">
    <text evidence="12">Belongs to the Mrp/NBP35 ATP-binding proteins family. NUBP2/CFD1 subfamily.</text>
</comment>
<dbReference type="Gene3D" id="3.40.50.300">
    <property type="entry name" value="P-loop containing nucleotide triphosphate hydrolases"/>
    <property type="match status" value="1"/>
</dbReference>
<evidence type="ECO:0000313" key="13">
    <source>
        <dbReference type="Proteomes" id="UP000694844"/>
    </source>
</evidence>
<dbReference type="FunFam" id="3.40.50.300:FF:000796">
    <property type="entry name" value="Cytosolic Fe-S cluster assembly factor NUBP2"/>
    <property type="match status" value="1"/>
</dbReference>
<evidence type="ECO:0000256" key="1">
    <source>
        <dbReference type="ARBA" id="ARBA00004114"/>
    </source>
</evidence>
<protein>
    <recommendedName>
        <fullName evidence="12">Cytosolic Fe-S cluster assembly factor NUBP2 homolog</fullName>
    </recommendedName>
</protein>
<dbReference type="HAMAP" id="MF_02040">
    <property type="entry name" value="Mrp_NBP35"/>
    <property type="match status" value="1"/>
</dbReference>
<gene>
    <name evidence="14" type="primary">LOC111121293</name>
</gene>
<feature type="binding site" evidence="12">
    <location>
        <position position="199"/>
    </location>
    <ligand>
        <name>[4Fe-4S] cluster</name>
        <dbReference type="ChEBI" id="CHEBI:49883"/>
        <note>ligand shared between dimeric partners</note>
    </ligand>
</feature>
<dbReference type="Proteomes" id="UP000694844">
    <property type="component" value="Chromosome 2"/>
</dbReference>
<keyword evidence="6 12" id="KW-0547">Nucleotide-binding</keyword>
<keyword evidence="5 12" id="KW-0479">Metal-binding</keyword>
<sequence>MSAPMNDSVVDHLSAVRHVILVMSGKGGVGKSTVATQIALGLRHAGKKVGLLDVDLCGPSIPRMFNVHHQDVHQCSEGWLPVFVDKEQKLALMSIGFLVENEQEAIIWRGPKKTAMIKQFLRDVVWRDIDYLIIDTPPGTSDEHISAIENLKTYNPDGAILVTTPQAVSVGDVKREITFCRKTHIPVIGIIENMSGFVCPNCTECTNVFSKGGGQSLAKEYHVPFLGCIPLDPELSKSCDEGKDFIEHYEGSPTLQAIQKVVNRLVQIDRDLP</sequence>
<dbReference type="InterPro" id="IPR000808">
    <property type="entry name" value="Mrp-like_CS"/>
</dbReference>
<dbReference type="OrthoDB" id="1741334at2759"/>
<evidence type="ECO:0000256" key="6">
    <source>
        <dbReference type="ARBA" id="ARBA00022741"/>
    </source>
</evidence>
<keyword evidence="13" id="KW-1185">Reference proteome</keyword>
<accession>A0A8B8CR26</accession>
<evidence type="ECO:0000256" key="7">
    <source>
        <dbReference type="ARBA" id="ARBA00022840"/>
    </source>
</evidence>
<comment type="function">
    <text evidence="10">Component of the cytosolic iron-sulfur (Fe/S) protein assembly (CIA) machinery. Required for maturation of extramitochondrial Fe-S proteins. The NUBP1-NUBP2 heterotetramer forms a Fe-S scaffold complex, mediating the de novo assembly of an Fe-S cluster and its transfer to target apoproteins. Negatively regulates cilium formation and structure.</text>
</comment>
<dbReference type="GO" id="GO:0046872">
    <property type="term" value="F:metal ion binding"/>
    <property type="evidence" value="ECO:0007669"/>
    <property type="project" value="UniProtKB-KW"/>
</dbReference>
<dbReference type="InterPro" id="IPR019591">
    <property type="entry name" value="Mrp/NBP35_ATP-bd"/>
</dbReference>
<dbReference type="PROSITE" id="PS01215">
    <property type="entry name" value="MRP"/>
    <property type="match status" value="1"/>
</dbReference>
<keyword evidence="3 12" id="KW-0004">4Fe-4S</keyword>
<dbReference type="AlphaFoldDB" id="A0A8B8CR26"/>
<dbReference type="CDD" id="cd02037">
    <property type="entry name" value="Mrp_NBP35"/>
    <property type="match status" value="1"/>
</dbReference>
<evidence type="ECO:0000256" key="4">
    <source>
        <dbReference type="ARBA" id="ARBA00022490"/>
    </source>
</evidence>
<feature type="binding site" evidence="12">
    <location>
        <position position="202"/>
    </location>
    <ligand>
        <name>[4Fe-4S] cluster</name>
        <dbReference type="ChEBI" id="CHEBI:49883"/>
        <note>ligand shared between dimeric partners</note>
    </ligand>
</feature>
<dbReference type="SUPFAM" id="SSF52540">
    <property type="entry name" value="P-loop containing nucleoside triphosphate hydrolases"/>
    <property type="match status" value="1"/>
</dbReference>
<organism evidence="13 14">
    <name type="scientific">Crassostrea virginica</name>
    <name type="common">Eastern oyster</name>
    <dbReference type="NCBI Taxonomy" id="6565"/>
    <lineage>
        <taxon>Eukaryota</taxon>
        <taxon>Metazoa</taxon>
        <taxon>Spiralia</taxon>
        <taxon>Lophotrochozoa</taxon>
        <taxon>Mollusca</taxon>
        <taxon>Bivalvia</taxon>
        <taxon>Autobranchia</taxon>
        <taxon>Pteriomorphia</taxon>
        <taxon>Ostreida</taxon>
        <taxon>Ostreoidea</taxon>
        <taxon>Ostreidae</taxon>
        <taxon>Crassostrea</taxon>
    </lineage>
</organism>
<dbReference type="KEGG" id="cvn:111121293"/>
<dbReference type="InterPro" id="IPR033756">
    <property type="entry name" value="YlxH/NBP35"/>
</dbReference>
<evidence type="ECO:0000256" key="11">
    <source>
        <dbReference type="ARBA" id="ARBA00065349"/>
    </source>
</evidence>
<evidence type="ECO:0000256" key="5">
    <source>
        <dbReference type="ARBA" id="ARBA00022723"/>
    </source>
</evidence>
<evidence type="ECO:0000256" key="8">
    <source>
        <dbReference type="ARBA" id="ARBA00023004"/>
    </source>
</evidence>
<dbReference type="GO" id="GO:0140663">
    <property type="term" value="F:ATP-dependent FeS chaperone activity"/>
    <property type="evidence" value="ECO:0007669"/>
    <property type="project" value="InterPro"/>
</dbReference>
<proteinExistence type="inferred from homology"/>
<comment type="cofactor">
    <cofactor evidence="12">
        <name>[4Fe-4S] cluster</name>
        <dbReference type="ChEBI" id="CHEBI:49883"/>
    </cofactor>
    <text evidence="12">Binds 4 [4Fe-4S] clusters per heterotetramer. Contains two stable clusters in the N-termini of NUBP1 and two labile, bridging clusters between subunits of the NUBP1-NUBP2 heterotetramer.</text>
</comment>
<dbReference type="GO" id="GO:0016226">
    <property type="term" value="P:iron-sulfur cluster assembly"/>
    <property type="evidence" value="ECO:0007669"/>
    <property type="project" value="UniProtKB-UniRule"/>
</dbReference>
<evidence type="ECO:0000256" key="9">
    <source>
        <dbReference type="ARBA" id="ARBA00023014"/>
    </source>
</evidence>
<feature type="binding site" evidence="12">
    <location>
        <begin position="25"/>
        <end position="32"/>
    </location>
    <ligand>
        <name>ATP</name>
        <dbReference type="ChEBI" id="CHEBI:30616"/>
    </ligand>
</feature>
<name>A0A8B8CR26_CRAVI</name>
<dbReference type="RefSeq" id="XP_022318205.1">
    <property type="nucleotide sequence ID" value="XM_022462497.1"/>
</dbReference>
<dbReference type="GO" id="GO:0005634">
    <property type="term" value="C:nucleus"/>
    <property type="evidence" value="ECO:0007669"/>
    <property type="project" value="UniProtKB-ARBA"/>
</dbReference>
<evidence type="ECO:0000256" key="12">
    <source>
        <dbReference type="HAMAP-Rule" id="MF_03039"/>
    </source>
</evidence>
<comment type="subcellular location">
    <subcellularLocation>
        <location evidence="2">Cytoplasm</location>
        <location evidence="2">Cytoskeleton</location>
        <location evidence="2">Cilium axoneme</location>
    </subcellularLocation>
    <subcellularLocation>
        <location evidence="1">Cytoplasm</location>
        <location evidence="1">Cytoskeleton</location>
        <location evidence="1">Microtubule organizing center</location>
        <location evidence="1">Centrosome</location>
        <location evidence="1">Centriole</location>
    </subcellularLocation>
</comment>
<evidence type="ECO:0000256" key="2">
    <source>
        <dbReference type="ARBA" id="ARBA00004430"/>
    </source>
</evidence>
<evidence type="ECO:0000256" key="3">
    <source>
        <dbReference type="ARBA" id="ARBA00022485"/>
    </source>
</evidence>
<dbReference type="GO" id="GO:0005829">
    <property type="term" value="C:cytosol"/>
    <property type="evidence" value="ECO:0007669"/>
    <property type="project" value="TreeGrafter"/>
</dbReference>
<keyword evidence="8 12" id="KW-0408">Iron</keyword>
<reference evidence="14" key="1">
    <citation type="submission" date="2025-08" db="UniProtKB">
        <authorList>
            <consortium name="RefSeq"/>
        </authorList>
    </citation>
    <scope>IDENTIFICATION</scope>
    <source>
        <tissue evidence="14">Whole sample</tissue>
    </source>
</reference>
<dbReference type="Pfam" id="PF10609">
    <property type="entry name" value="ParA"/>
    <property type="match status" value="1"/>
</dbReference>
<dbReference type="HAMAP" id="MF_03039">
    <property type="entry name" value="NUBP2"/>
    <property type="match status" value="1"/>
</dbReference>
<dbReference type="GeneID" id="111121293"/>
<dbReference type="GO" id="GO:0005524">
    <property type="term" value="F:ATP binding"/>
    <property type="evidence" value="ECO:0007669"/>
    <property type="project" value="UniProtKB-KW"/>
</dbReference>
<dbReference type="PANTHER" id="PTHR23264">
    <property type="entry name" value="NUCLEOTIDE-BINDING PROTEIN NBP35 YEAST -RELATED"/>
    <property type="match status" value="1"/>
</dbReference>
<dbReference type="GO" id="GO:0051539">
    <property type="term" value="F:4 iron, 4 sulfur cluster binding"/>
    <property type="evidence" value="ECO:0007669"/>
    <property type="project" value="UniProtKB-UniRule"/>
</dbReference>
<dbReference type="InterPro" id="IPR028600">
    <property type="entry name" value="NUBP2/Cfd1_eukaryotes"/>
</dbReference>
<comment type="subunit">
    <text evidence="11">Heterotetramer of 2 NUBP1 and 2 NUBP2 chains. Interacts with KIFC1. Interacts with NUBP1.</text>
</comment>
<dbReference type="PANTHER" id="PTHR23264:SF19">
    <property type="entry name" value="CYTOSOLIC FE-S CLUSTER ASSEMBLY FACTOR NUBP2"/>
    <property type="match status" value="1"/>
</dbReference>
<keyword evidence="4 12" id="KW-0963">Cytoplasm</keyword>